<name>A0A2U3QE89_9BACT</name>
<dbReference type="AlphaFoldDB" id="A0A2U3QE89"/>
<proteinExistence type="predicted"/>
<keyword evidence="2" id="KW-1185">Reference proteome</keyword>
<accession>A0A2U3QE89</accession>
<organism evidence="1 2">
    <name type="scientific">Candidatus Sulfobium mesophilum</name>
    <dbReference type="NCBI Taxonomy" id="2016548"/>
    <lineage>
        <taxon>Bacteria</taxon>
        <taxon>Pseudomonadati</taxon>
        <taxon>Nitrospirota</taxon>
        <taxon>Nitrospiria</taxon>
        <taxon>Nitrospirales</taxon>
        <taxon>Nitrospiraceae</taxon>
        <taxon>Candidatus Sulfobium</taxon>
    </lineage>
</organism>
<dbReference type="Proteomes" id="UP000245125">
    <property type="component" value="Unassembled WGS sequence"/>
</dbReference>
<gene>
    <name evidence="1" type="ORF">NBG4_1040005</name>
</gene>
<sequence>MRRWHYSGDSKDLTGAPTAIADNVCACNHAAIASTVSSSRKVRCISRKWYQGE</sequence>
<evidence type="ECO:0000313" key="1">
    <source>
        <dbReference type="EMBL" id="SPP99655.1"/>
    </source>
</evidence>
<reference evidence="2" key="1">
    <citation type="submission" date="2018-03" db="EMBL/GenBank/DDBJ databases">
        <authorList>
            <person name="Zecchin S."/>
        </authorList>
    </citation>
    <scope>NUCLEOTIDE SEQUENCE [LARGE SCALE GENOMIC DNA]</scope>
</reference>
<evidence type="ECO:0000313" key="2">
    <source>
        <dbReference type="Proteomes" id="UP000245125"/>
    </source>
</evidence>
<dbReference type="EMBL" id="OUUY01000007">
    <property type="protein sequence ID" value="SPP99655.1"/>
    <property type="molecule type" value="Genomic_DNA"/>
</dbReference>
<protein>
    <submittedName>
        <fullName evidence="1">Uncharacterized protein</fullName>
    </submittedName>
</protein>